<gene>
    <name evidence="5" type="primary">hemL_1</name>
    <name evidence="5" type="ORF">GCM10009804_15080</name>
</gene>
<reference evidence="5 6" key="1">
    <citation type="journal article" date="2019" name="Int. J. Syst. Evol. Microbiol.">
        <title>The Global Catalogue of Microorganisms (GCM) 10K type strain sequencing project: providing services to taxonomists for standard genome sequencing and annotation.</title>
        <authorList>
            <consortium name="The Broad Institute Genomics Platform"/>
            <consortium name="The Broad Institute Genome Sequencing Center for Infectious Disease"/>
            <person name="Wu L."/>
            <person name="Ma J."/>
        </authorList>
    </citation>
    <scope>NUCLEOTIDE SEQUENCE [LARGE SCALE GENOMIC DNA]</scope>
    <source>
        <strain evidence="5 6">JCM 15572</strain>
    </source>
</reference>
<dbReference type="SUPFAM" id="SSF53383">
    <property type="entry name" value="PLP-dependent transferases"/>
    <property type="match status" value="1"/>
</dbReference>
<proteinExistence type="inferred from homology"/>
<evidence type="ECO:0000313" key="5">
    <source>
        <dbReference type="EMBL" id="GAA1559235.1"/>
    </source>
</evidence>
<dbReference type="InterPro" id="IPR015421">
    <property type="entry name" value="PyrdxlP-dep_Trfase_major"/>
</dbReference>
<feature type="compositionally biased region" description="Polar residues" evidence="4">
    <location>
        <begin position="1"/>
        <end position="19"/>
    </location>
</feature>
<protein>
    <submittedName>
        <fullName evidence="5">Glutamate-1-semialdehyde 2,1-aminomutase</fullName>
    </submittedName>
</protein>
<dbReference type="InterPro" id="IPR015422">
    <property type="entry name" value="PyrdxlP-dep_Trfase_small"/>
</dbReference>
<dbReference type="Gene3D" id="3.90.1150.10">
    <property type="entry name" value="Aspartate Aminotransferase, domain 1"/>
    <property type="match status" value="1"/>
</dbReference>
<keyword evidence="2 3" id="KW-0663">Pyridoxal phosphate</keyword>
<dbReference type="Pfam" id="PF00202">
    <property type="entry name" value="Aminotran_3"/>
    <property type="match status" value="1"/>
</dbReference>
<evidence type="ECO:0000313" key="6">
    <source>
        <dbReference type="Proteomes" id="UP001501705"/>
    </source>
</evidence>
<keyword evidence="6" id="KW-1185">Reference proteome</keyword>
<dbReference type="PANTHER" id="PTHR43713:SF3">
    <property type="entry name" value="GLUTAMATE-1-SEMIALDEHYDE 2,1-AMINOMUTASE 1, CHLOROPLASTIC-RELATED"/>
    <property type="match status" value="1"/>
</dbReference>
<feature type="region of interest" description="Disordered" evidence="4">
    <location>
        <begin position="1"/>
        <end position="22"/>
    </location>
</feature>
<evidence type="ECO:0000256" key="2">
    <source>
        <dbReference type="ARBA" id="ARBA00022898"/>
    </source>
</evidence>
<name>A0ABN2CII2_9ACTN</name>
<evidence type="ECO:0000256" key="3">
    <source>
        <dbReference type="RuleBase" id="RU003560"/>
    </source>
</evidence>
<dbReference type="InterPro" id="IPR015424">
    <property type="entry name" value="PyrdxlP-dep_Trfase"/>
</dbReference>
<dbReference type="EMBL" id="BAAAPH010000004">
    <property type="protein sequence ID" value="GAA1559235.1"/>
    <property type="molecule type" value="Genomic_DNA"/>
</dbReference>
<comment type="cofactor">
    <cofactor evidence="1">
        <name>pyridoxal 5'-phosphate</name>
        <dbReference type="ChEBI" id="CHEBI:597326"/>
    </cofactor>
</comment>
<dbReference type="Gene3D" id="3.40.640.10">
    <property type="entry name" value="Type I PLP-dependent aspartate aminotransferase-like (Major domain)"/>
    <property type="match status" value="1"/>
</dbReference>
<sequence length="441" mass="46590">MSTVSEQPVKTEPSGQSASWRRAEAVVPRGVSSGHRVGWQQVIVRTRGAYVWDQEGRQYVDYLNAWGPIVLGHSDPRVNEAVLTAANTCDLTGVGPQAGEAELAERICAVMPSADKVAFCTSGTDATMHAVHVARAATGRLKILKFHGSYHGWNDHVAVGSSRKDLSETSALNTPNGGGLHPAVVADVVVVEWNDAAGLRAAFDEYGEQLAAAFTEGYVHSFGCVPAVPGFLELLRELCTSHGVVMVMDEVKTGFRAAIGGYQTICGVTPDLTAFGKAVANGYSLAGLAGIDALMGHLGAYSKTEATIDGTYNASPYALAAGNKTLQIMESDDIFSTLHARGEQLRAGIADAIAEAGAPATVAGLGSEWCVYFRPELPTNFREAMQSDAEMYGRYHASLLAQGVLEPAFPTGDRRLNAATTEADVTTTIECVRVALRAAVS</sequence>
<accession>A0ABN2CII2</accession>
<comment type="caution">
    <text evidence="5">The sequence shown here is derived from an EMBL/GenBank/DDBJ whole genome shotgun (WGS) entry which is preliminary data.</text>
</comment>
<dbReference type="Proteomes" id="UP001501705">
    <property type="component" value="Unassembled WGS sequence"/>
</dbReference>
<dbReference type="RefSeq" id="WP_344232629.1">
    <property type="nucleotide sequence ID" value="NZ_BAAAPH010000004.1"/>
</dbReference>
<dbReference type="InterPro" id="IPR005814">
    <property type="entry name" value="Aminotrans_3"/>
</dbReference>
<dbReference type="PROSITE" id="PS00600">
    <property type="entry name" value="AA_TRANSFER_CLASS_3"/>
    <property type="match status" value="1"/>
</dbReference>
<comment type="similarity">
    <text evidence="3">Belongs to the class-III pyridoxal-phosphate-dependent aminotransferase family.</text>
</comment>
<dbReference type="PANTHER" id="PTHR43713">
    <property type="entry name" value="GLUTAMATE-1-SEMIALDEHYDE 2,1-AMINOMUTASE"/>
    <property type="match status" value="1"/>
</dbReference>
<dbReference type="InterPro" id="IPR049704">
    <property type="entry name" value="Aminotrans_3_PPA_site"/>
</dbReference>
<evidence type="ECO:0000256" key="4">
    <source>
        <dbReference type="SAM" id="MobiDB-lite"/>
    </source>
</evidence>
<organism evidence="5 6">
    <name type="scientific">Kribbella hippodromi</name>
    <dbReference type="NCBI Taxonomy" id="434347"/>
    <lineage>
        <taxon>Bacteria</taxon>
        <taxon>Bacillati</taxon>
        <taxon>Actinomycetota</taxon>
        <taxon>Actinomycetes</taxon>
        <taxon>Propionibacteriales</taxon>
        <taxon>Kribbellaceae</taxon>
        <taxon>Kribbella</taxon>
    </lineage>
</organism>
<evidence type="ECO:0000256" key="1">
    <source>
        <dbReference type="ARBA" id="ARBA00001933"/>
    </source>
</evidence>